<dbReference type="InParanoid" id="A0A1J7JR91"/>
<evidence type="ECO:0000256" key="1">
    <source>
        <dbReference type="SAM" id="MobiDB-lite"/>
    </source>
</evidence>
<dbReference type="EMBL" id="KV875095">
    <property type="protein sequence ID" value="OIW32480.1"/>
    <property type="molecule type" value="Genomic_DNA"/>
</dbReference>
<proteinExistence type="predicted"/>
<reference evidence="2 3" key="1">
    <citation type="submission" date="2016-10" db="EMBL/GenBank/DDBJ databases">
        <title>Draft genome sequence of Coniochaeta ligniaria NRRL30616, a lignocellulolytic fungus for bioabatement of inhibitors in plant biomass hydrolysates.</title>
        <authorList>
            <consortium name="DOE Joint Genome Institute"/>
            <person name="Jimenez D.J."/>
            <person name="Hector R.E."/>
            <person name="Riley R."/>
            <person name="Sun H."/>
            <person name="Grigoriev I.V."/>
            <person name="Van Elsas J.D."/>
            <person name="Nichols N.N."/>
        </authorList>
    </citation>
    <scope>NUCLEOTIDE SEQUENCE [LARGE SCALE GENOMIC DNA]</scope>
    <source>
        <strain evidence="2 3">NRRL 30616</strain>
    </source>
</reference>
<accession>A0A1J7JR91</accession>
<feature type="compositionally biased region" description="Basic and acidic residues" evidence="1">
    <location>
        <begin position="11"/>
        <end position="31"/>
    </location>
</feature>
<organism evidence="2 3">
    <name type="scientific">Coniochaeta ligniaria NRRL 30616</name>
    <dbReference type="NCBI Taxonomy" id="1408157"/>
    <lineage>
        <taxon>Eukaryota</taxon>
        <taxon>Fungi</taxon>
        <taxon>Dikarya</taxon>
        <taxon>Ascomycota</taxon>
        <taxon>Pezizomycotina</taxon>
        <taxon>Sordariomycetes</taxon>
        <taxon>Sordariomycetidae</taxon>
        <taxon>Coniochaetales</taxon>
        <taxon>Coniochaetaceae</taxon>
        <taxon>Coniochaeta</taxon>
    </lineage>
</organism>
<keyword evidence="3" id="KW-1185">Reference proteome</keyword>
<sequence>MTDKGMTNKGMTDKGMTDKGKGVHQPAKDIKPTPTQDHITVDEMTAARDIFARDLKKALKEQKKSSGSNTELEARIAGLKTEIETLERDIKSSSSPQ</sequence>
<name>A0A1J7JR91_9PEZI</name>
<gene>
    <name evidence="2" type="ORF">CONLIGDRAFT_712803</name>
</gene>
<evidence type="ECO:0000313" key="2">
    <source>
        <dbReference type="EMBL" id="OIW32480.1"/>
    </source>
</evidence>
<dbReference type="Proteomes" id="UP000182658">
    <property type="component" value="Unassembled WGS sequence"/>
</dbReference>
<evidence type="ECO:0000313" key="3">
    <source>
        <dbReference type="Proteomes" id="UP000182658"/>
    </source>
</evidence>
<feature type="region of interest" description="Disordered" evidence="1">
    <location>
        <begin position="1"/>
        <end position="40"/>
    </location>
</feature>
<protein>
    <submittedName>
        <fullName evidence="2">Uncharacterized protein</fullName>
    </submittedName>
</protein>
<dbReference type="AlphaFoldDB" id="A0A1J7JR91"/>